<sequence>MPLQNIKVVSLEHAVAAPFASRQLADLGAEIIKIEKPNTGDFARHYDKAANGMSSNFVWLNRGKKSVELDLKDKKNIQLLHAILKDSDVLLNNLGPGALDRLGLNVQSLHEKYPHLIICSISGYGKDGPYSHKKAYDLLVQSEAGVLNITGTPDAPAKTGIAIVDIASGMYAFTSILAAIINRGNTGQGTIIEISMLEAIAEWMSFPIYYTYSGEEPKRSGVDHATIYPYGPFTVQNKEKLFIAIQNNDEWKIFCEEILKDKSLINHSKFATNSDRVMNKEELKGIIEEITRDYQKADLEKLLEDYRIANANFNSVKGLINHPQLAFYNRWAPVPSEVGAIQMLKSPMNFNNIVTAWGDIPSLGQHTAEIKERYRTEVYDNH</sequence>
<dbReference type="SUPFAM" id="SSF89796">
    <property type="entry name" value="CoA-transferase family III (CaiB/BaiF)"/>
    <property type="match status" value="1"/>
</dbReference>
<keyword evidence="1" id="KW-0808">Transferase</keyword>
<accession>A0ABZ0S4U4</accession>
<dbReference type="InterPro" id="IPR023606">
    <property type="entry name" value="CoA-Trfase_III_dom_1_sf"/>
</dbReference>
<dbReference type="EMBL" id="CP137624">
    <property type="protein sequence ID" value="WPK12812.1"/>
    <property type="molecule type" value="Genomic_DNA"/>
</dbReference>
<dbReference type="Pfam" id="PF02515">
    <property type="entry name" value="CoA_transf_3"/>
    <property type="match status" value="1"/>
</dbReference>
<proteinExistence type="predicted"/>
<dbReference type="Proteomes" id="UP001322664">
    <property type="component" value="Chromosome"/>
</dbReference>
<keyword evidence="3" id="KW-1185">Reference proteome</keyword>
<evidence type="ECO:0000256" key="1">
    <source>
        <dbReference type="ARBA" id="ARBA00022679"/>
    </source>
</evidence>
<evidence type="ECO:0000313" key="2">
    <source>
        <dbReference type="EMBL" id="WPK12812.1"/>
    </source>
</evidence>
<dbReference type="Gene3D" id="3.30.1540.10">
    <property type="entry name" value="formyl-coa transferase, domain 3"/>
    <property type="match status" value="1"/>
</dbReference>
<dbReference type="Gene3D" id="3.40.50.10540">
    <property type="entry name" value="Crotonobetainyl-coa:carnitine coa-transferase, domain 1"/>
    <property type="match status" value="1"/>
</dbReference>
<dbReference type="InterPro" id="IPR003673">
    <property type="entry name" value="CoA-Trfase_fam_III"/>
</dbReference>
<organism evidence="2 3">
    <name type="scientific">Lysinibacillus louembei</name>
    <dbReference type="NCBI Taxonomy" id="1470088"/>
    <lineage>
        <taxon>Bacteria</taxon>
        <taxon>Bacillati</taxon>
        <taxon>Bacillota</taxon>
        <taxon>Bacilli</taxon>
        <taxon>Bacillales</taxon>
        <taxon>Bacillaceae</taxon>
        <taxon>Lysinibacillus</taxon>
    </lineage>
</organism>
<dbReference type="InterPro" id="IPR050483">
    <property type="entry name" value="CoA-transferase_III_domain"/>
</dbReference>
<name>A0ABZ0S4U4_9BACI</name>
<evidence type="ECO:0000313" key="3">
    <source>
        <dbReference type="Proteomes" id="UP001322664"/>
    </source>
</evidence>
<protein>
    <submittedName>
        <fullName evidence="2">CaiB/BaiF CoA-transferase family protein</fullName>
    </submittedName>
</protein>
<gene>
    <name evidence="2" type="ORF">R6U77_03660</name>
</gene>
<dbReference type="RefSeq" id="WP_319837489.1">
    <property type="nucleotide sequence ID" value="NZ_CP137624.1"/>
</dbReference>
<dbReference type="InterPro" id="IPR044855">
    <property type="entry name" value="CoA-Trfase_III_dom3_sf"/>
</dbReference>
<dbReference type="PANTHER" id="PTHR48207">
    <property type="entry name" value="SUCCINATE--HYDROXYMETHYLGLUTARATE COA-TRANSFERASE"/>
    <property type="match status" value="1"/>
</dbReference>
<reference evidence="2 3" key="1">
    <citation type="submission" date="2023-09" db="EMBL/GenBank/DDBJ databases">
        <authorList>
            <person name="Page C.A."/>
            <person name="Perez-Diaz I.M."/>
        </authorList>
    </citation>
    <scope>NUCLEOTIDE SEQUENCE [LARGE SCALE GENOMIC DNA]</scope>
    <source>
        <strain evidence="2 3">Ll15</strain>
    </source>
</reference>
<dbReference type="PANTHER" id="PTHR48207:SF3">
    <property type="entry name" value="SUCCINATE--HYDROXYMETHYLGLUTARATE COA-TRANSFERASE"/>
    <property type="match status" value="1"/>
</dbReference>